<dbReference type="AlphaFoldDB" id="A0A2S5TKU2"/>
<dbReference type="Gene3D" id="3.30.70.1060">
    <property type="entry name" value="Dimeric alpha+beta barrel"/>
    <property type="match status" value="1"/>
</dbReference>
<comment type="similarity">
    <text evidence="1">Belongs to the YciI family.</text>
</comment>
<evidence type="ECO:0000259" key="2">
    <source>
        <dbReference type="Pfam" id="PF03795"/>
    </source>
</evidence>
<dbReference type="OrthoDB" id="9807535at2"/>
<reference evidence="3 4" key="1">
    <citation type="submission" date="2018-02" db="EMBL/GenBank/DDBJ databases">
        <title>Genome sequencing of Solimonas sp. HR-BB.</title>
        <authorList>
            <person name="Lee Y."/>
            <person name="Jeon C.O."/>
        </authorList>
    </citation>
    <scope>NUCLEOTIDE SEQUENCE [LARGE SCALE GENOMIC DNA]</scope>
    <source>
        <strain evidence="3 4">HR-BB</strain>
    </source>
</reference>
<evidence type="ECO:0000313" key="3">
    <source>
        <dbReference type="EMBL" id="PPE75562.1"/>
    </source>
</evidence>
<keyword evidence="4" id="KW-1185">Reference proteome</keyword>
<dbReference type="RefSeq" id="WP_104228528.1">
    <property type="nucleotide sequence ID" value="NZ_PSNW01000001.1"/>
</dbReference>
<dbReference type="EMBL" id="PSNW01000001">
    <property type="protein sequence ID" value="PPE75562.1"/>
    <property type="molecule type" value="Genomic_DNA"/>
</dbReference>
<dbReference type="PANTHER" id="PTHR35174">
    <property type="entry name" value="BLL7171 PROTEIN-RELATED"/>
    <property type="match status" value="1"/>
</dbReference>
<sequence>MKKFLCLGYYDVEKFAALSPEAMEALVSQCPPRDADLRATGRMIFAASLSGLHERVCLRPRNGKPVVTDGPYAEAKEMVGGLFMIEAEDITEAIAIASRHPAAELGEDVGWGIEILPFEYYISGQDA</sequence>
<dbReference type="Proteomes" id="UP000238220">
    <property type="component" value="Unassembled WGS sequence"/>
</dbReference>
<feature type="domain" description="YCII-related" evidence="2">
    <location>
        <begin position="4"/>
        <end position="106"/>
    </location>
</feature>
<dbReference type="InterPro" id="IPR011008">
    <property type="entry name" value="Dimeric_a/b-barrel"/>
</dbReference>
<comment type="caution">
    <text evidence="3">The sequence shown here is derived from an EMBL/GenBank/DDBJ whole genome shotgun (WGS) entry which is preliminary data.</text>
</comment>
<protein>
    <recommendedName>
        <fullName evidence="2">YCII-related domain-containing protein</fullName>
    </recommendedName>
</protein>
<gene>
    <name evidence="3" type="ORF">C3942_01320</name>
</gene>
<evidence type="ECO:0000256" key="1">
    <source>
        <dbReference type="ARBA" id="ARBA00007689"/>
    </source>
</evidence>
<proteinExistence type="inferred from homology"/>
<accession>A0A2S5TKU2</accession>
<name>A0A2S5TKU2_9GAMM</name>
<evidence type="ECO:0000313" key="4">
    <source>
        <dbReference type="Proteomes" id="UP000238220"/>
    </source>
</evidence>
<dbReference type="Pfam" id="PF03795">
    <property type="entry name" value="YCII"/>
    <property type="match status" value="1"/>
</dbReference>
<organism evidence="3 4">
    <name type="scientific">Solimonas fluminis</name>
    <dbReference type="NCBI Taxonomy" id="2086571"/>
    <lineage>
        <taxon>Bacteria</taxon>
        <taxon>Pseudomonadati</taxon>
        <taxon>Pseudomonadota</taxon>
        <taxon>Gammaproteobacteria</taxon>
        <taxon>Nevskiales</taxon>
        <taxon>Nevskiaceae</taxon>
        <taxon>Solimonas</taxon>
    </lineage>
</organism>
<dbReference type="SUPFAM" id="SSF54909">
    <property type="entry name" value="Dimeric alpha+beta barrel"/>
    <property type="match status" value="1"/>
</dbReference>
<dbReference type="PANTHER" id="PTHR35174:SF3">
    <property type="entry name" value="BLL7171 PROTEIN"/>
    <property type="match status" value="1"/>
</dbReference>
<dbReference type="InterPro" id="IPR005545">
    <property type="entry name" value="YCII"/>
</dbReference>